<dbReference type="OrthoDB" id="7376129at2"/>
<evidence type="ECO:0000256" key="1">
    <source>
        <dbReference type="SAM" id="MobiDB-lite"/>
    </source>
</evidence>
<sequence length="227" mass="23607">MRAVILPLVAATLALSGCTALDDLDRRLSAALNPQEPAPAPVVEPFQPLPERKPTDVPPPKRQPAKRAPAAPATLAPEPEPVPPEPEEPADTAEAAAVAAAPKRGKLPEGLVGLSAEQLRARFGTPAEEIEETPGVTWRYRPEGCVLDIHLFPRVESQGLYALDASAETLTVEECLAVLTAPPEAEPAAAAETVDEAEPDASERPDAAAEQAPAPADTAATETAPAD</sequence>
<evidence type="ECO:0000313" key="2">
    <source>
        <dbReference type="EMBL" id="EKV28081.1"/>
    </source>
</evidence>
<gene>
    <name evidence="2" type="ORF">C882_1082</name>
</gene>
<evidence type="ECO:0000313" key="3">
    <source>
        <dbReference type="Proteomes" id="UP000009881"/>
    </source>
</evidence>
<keyword evidence="3" id="KW-1185">Reference proteome</keyword>
<comment type="caution">
    <text evidence="2">The sequence shown here is derived from an EMBL/GenBank/DDBJ whole genome shotgun (WGS) entry which is preliminary data.</text>
</comment>
<organism evidence="2 3">
    <name type="scientific">Caenispirillum salinarum AK4</name>
    <dbReference type="NCBI Taxonomy" id="1238182"/>
    <lineage>
        <taxon>Bacteria</taxon>
        <taxon>Pseudomonadati</taxon>
        <taxon>Pseudomonadota</taxon>
        <taxon>Alphaproteobacteria</taxon>
        <taxon>Rhodospirillales</taxon>
        <taxon>Novispirillaceae</taxon>
        <taxon>Caenispirillum</taxon>
    </lineage>
</organism>
<feature type="compositionally biased region" description="Low complexity" evidence="1">
    <location>
        <begin position="66"/>
        <end position="77"/>
    </location>
</feature>
<feature type="compositionally biased region" description="Low complexity" evidence="1">
    <location>
        <begin position="92"/>
        <end position="102"/>
    </location>
</feature>
<dbReference type="EMBL" id="ANHY01000017">
    <property type="protein sequence ID" value="EKV28081.1"/>
    <property type="molecule type" value="Genomic_DNA"/>
</dbReference>
<reference evidence="2 3" key="1">
    <citation type="journal article" date="2013" name="Genome Announc.">
        <title>Draft Genome Sequence of an Alphaproteobacterium, Caenispirillum salinarum AK4(T), Isolated from a Solar Saltern.</title>
        <authorList>
            <person name="Khatri I."/>
            <person name="Singh A."/>
            <person name="Korpole S."/>
            <person name="Pinnaka A.K."/>
            <person name="Subramanian S."/>
        </authorList>
    </citation>
    <scope>NUCLEOTIDE SEQUENCE [LARGE SCALE GENOMIC DNA]</scope>
    <source>
        <strain evidence="2 3">AK4</strain>
    </source>
</reference>
<dbReference type="RefSeq" id="WP_009541738.1">
    <property type="nucleotide sequence ID" value="NZ_ANHY01000017.1"/>
</dbReference>
<accession>K9HHI6</accession>
<dbReference type="PROSITE" id="PS51257">
    <property type="entry name" value="PROKAR_LIPOPROTEIN"/>
    <property type="match status" value="1"/>
</dbReference>
<dbReference type="STRING" id="1238182.C882_1082"/>
<feature type="region of interest" description="Disordered" evidence="1">
    <location>
        <begin position="33"/>
        <end position="102"/>
    </location>
</feature>
<protein>
    <submittedName>
        <fullName evidence="2">Uncharacterized protein</fullName>
    </submittedName>
</protein>
<dbReference type="AlphaFoldDB" id="K9HHI6"/>
<name>K9HHI6_9PROT</name>
<feature type="region of interest" description="Disordered" evidence="1">
    <location>
        <begin position="182"/>
        <end position="227"/>
    </location>
</feature>
<feature type="compositionally biased region" description="Low complexity" evidence="1">
    <location>
        <begin position="208"/>
        <end position="227"/>
    </location>
</feature>
<feature type="compositionally biased region" description="Low complexity" evidence="1">
    <location>
        <begin position="182"/>
        <end position="192"/>
    </location>
</feature>
<proteinExistence type="predicted"/>
<dbReference type="Proteomes" id="UP000009881">
    <property type="component" value="Unassembled WGS sequence"/>
</dbReference>